<dbReference type="InterPro" id="IPR008902">
    <property type="entry name" value="Rhamnosid_concanavalin"/>
</dbReference>
<dbReference type="Pfam" id="PF25788">
    <property type="entry name" value="Ig_Rha78A_N"/>
    <property type="match status" value="1"/>
</dbReference>
<dbReference type="AlphaFoldDB" id="A0A2R5EPU4"/>
<evidence type="ECO:0000256" key="2">
    <source>
        <dbReference type="ARBA" id="ARBA00012652"/>
    </source>
</evidence>
<keyword evidence="3" id="KW-0378">Hydrolase</keyword>
<keyword evidence="9" id="KW-1185">Reference proteome</keyword>
<dbReference type="InterPro" id="IPR035398">
    <property type="entry name" value="Bac_rhamnosid_C"/>
</dbReference>
<feature type="domain" description="Alpha-L-rhamnosidase six-hairpin glycosidase" evidence="6">
    <location>
        <begin position="429"/>
        <end position="774"/>
    </location>
</feature>
<evidence type="ECO:0000259" key="6">
    <source>
        <dbReference type="Pfam" id="PF17389"/>
    </source>
</evidence>
<dbReference type="Gene3D" id="2.60.40.10">
    <property type="entry name" value="Immunoglobulins"/>
    <property type="match status" value="1"/>
</dbReference>
<dbReference type="Pfam" id="PF08531">
    <property type="entry name" value="Bac_rhamnosid_N"/>
    <property type="match status" value="1"/>
</dbReference>
<dbReference type="InterPro" id="IPR012341">
    <property type="entry name" value="6hp_glycosidase-like_sf"/>
</dbReference>
<evidence type="ECO:0000259" key="5">
    <source>
        <dbReference type="Pfam" id="PF08531"/>
    </source>
</evidence>
<accession>A0A2R5EPU4</accession>
<comment type="caution">
    <text evidence="8">The sequence shown here is derived from an EMBL/GenBank/DDBJ whole genome shotgun (WGS) entry which is preliminary data.</text>
</comment>
<dbReference type="Pfam" id="PF17390">
    <property type="entry name" value="Bac_rhamnosid_C"/>
    <property type="match status" value="1"/>
</dbReference>
<protein>
    <recommendedName>
        <fullName evidence="2">alpha-L-rhamnosidase</fullName>
        <ecNumber evidence="2">3.2.1.40</ecNumber>
    </recommendedName>
</protein>
<dbReference type="InterPro" id="IPR013783">
    <property type="entry name" value="Ig-like_fold"/>
</dbReference>
<dbReference type="EMBL" id="BDQX01000101">
    <property type="protein sequence ID" value="GBG07689.1"/>
    <property type="molecule type" value="Genomic_DNA"/>
</dbReference>
<evidence type="ECO:0000259" key="4">
    <source>
        <dbReference type="Pfam" id="PF05592"/>
    </source>
</evidence>
<organism evidence="8 9">
    <name type="scientific">Paenibacillus agaridevorans</name>
    <dbReference type="NCBI Taxonomy" id="171404"/>
    <lineage>
        <taxon>Bacteria</taxon>
        <taxon>Bacillati</taxon>
        <taxon>Bacillota</taxon>
        <taxon>Bacilli</taxon>
        <taxon>Bacillales</taxon>
        <taxon>Paenibacillaceae</taxon>
        <taxon>Paenibacillus</taxon>
    </lineage>
</organism>
<name>A0A2R5EPU4_9BACL</name>
<proteinExistence type="predicted"/>
<comment type="catalytic activity">
    <reaction evidence="1">
        <text>Hydrolysis of terminal non-reducing alpha-L-rhamnose residues in alpha-L-rhamnosides.</text>
        <dbReference type="EC" id="3.2.1.40"/>
    </reaction>
</comment>
<feature type="domain" description="Bacterial alpha-L-rhamnosidase N-terminal" evidence="5">
    <location>
        <begin position="148"/>
        <end position="313"/>
    </location>
</feature>
<dbReference type="SUPFAM" id="SSF48208">
    <property type="entry name" value="Six-hairpin glycosidases"/>
    <property type="match status" value="1"/>
</dbReference>
<evidence type="ECO:0000259" key="7">
    <source>
        <dbReference type="Pfam" id="PF17390"/>
    </source>
</evidence>
<dbReference type="Gene3D" id="2.60.420.10">
    <property type="entry name" value="Maltose phosphorylase, domain 3"/>
    <property type="match status" value="1"/>
</dbReference>
<dbReference type="InterPro" id="IPR013737">
    <property type="entry name" value="Bac_rhamnosid_N"/>
</dbReference>
<dbReference type="PIRSF" id="PIRSF010631">
    <property type="entry name" value="A-rhamnsds"/>
    <property type="match status" value="1"/>
</dbReference>
<dbReference type="GO" id="GO:0005975">
    <property type="term" value="P:carbohydrate metabolic process"/>
    <property type="evidence" value="ECO:0007669"/>
    <property type="project" value="InterPro"/>
</dbReference>
<evidence type="ECO:0000256" key="3">
    <source>
        <dbReference type="ARBA" id="ARBA00022801"/>
    </source>
</evidence>
<dbReference type="Pfam" id="PF05592">
    <property type="entry name" value="Bac_rhamnosid"/>
    <property type="match status" value="1"/>
</dbReference>
<sequence>MHGFGIGDLRVEYRGNPIGIGVRIPRFSWKLFGMGRAIRQKGYHLQVSENDPYFENPIWDTGEIGSDQSVHIVYDGHPLRSRQVYHWRVRVWDAKGRVSDWESSFFEMGILDFREWKAQWITFDPGKHNRPCEALPLLRKVFKVYSPLRSARVYATALGLYELEINGKRLNDQLFTPGWTSYHKRLQTQTFNVTEYIRKGDNSIGMTLADGWYKGRIGGHPCDFYGDRRAALLELHLVYKDGSEQVVVTDGSWRAETGPILMASIYDGETYDARLEKEGWSLPEYDDQNWLFVETTERSKHMLIPQENVPTVIVKELKPELVLRSPNGETILDFGQNMTGWVSYSASGDAGAVIELIHAEELDSDGNLYVENLRSAKQMTRYICKGTRNERYEPRFSFQGFRYVKVNGYPGDVISECFTAHVISSDLEETGAFECSDPLVNRLQSNIVWGQRGNFLDVPTDCPQRDERLGYTGDAQVFVRTAVHNMNVAVFFTKWLRDLKADQLPTGGVPNTIPDTLPGWEMHSASGWGDAAVICPWTIYLCYGDLRLLEEQYDSMKAWVEFLRSSGEQEYLRNNGFQFGDWLALDAPAGSYTGSTPKDFIATAFYAYSTKLLSKSALVLGKHEDAAMYEELFANIRVSFNKEFVTSTGRLVAATQTAHVLALHFGLVEGSIRKRVEKDFIRLIEESEYKLTTGFLGTPYICPTLSEIGRNDLAYRFVLSREYPSWLYSVQNGATTIWEHWDGRKSDGSFWSKDMNSFNHYAFGAIGEWLYRFVAGIDTSQDRPGFKHIQIKPLPNDGLSYAKATFQSMYGEIVSGWKVVDGAVNIEVTIPPNTTATLELPNALQDRVTEQGVRLDEAEGVRIISLYDYRIILELESGFYNFQYQWSASS</sequence>
<reference evidence="8 9" key="1">
    <citation type="submission" date="2017-08" db="EMBL/GenBank/DDBJ databases">
        <title>Substantial Increase in Enzyme Production by Combined Drug-Resistance Mutations in Paenibacillus agaridevorans.</title>
        <authorList>
            <person name="Tanaka Y."/>
            <person name="Funane K."/>
            <person name="Hosaka T."/>
            <person name="Shiwa Y."/>
            <person name="Fujita N."/>
            <person name="Miyazaki T."/>
            <person name="Yoshikawa H."/>
            <person name="Murakami K."/>
            <person name="Kasahara K."/>
            <person name="Inaoka T."/>
            <person name="Hiraga Y."/>
            <person name="Ochi K."/>
        </authorList>
    </citation>
    <scope>NUCLEOTIDE SEQUENCE [LARGE SCALE GENOMIC DNA]</scope>
    <source>
        <strain evidence="8 9">T-3040</strain>
    </source>
</reference>
<dbReference type="PANTHER" id="PTHR33307:SF6">
    <property type="entry name" value="ALPHA-RHAMNOSIDASE (EUROFUNG)-RELATED"/>
    <property type="match status" value="1"/>
</dbReference>
<evidence type="ECO:0000256" key="1">
    <source>
        <dbReference type="ARBA" id="ARBA00001445"/>
    </source>
</evidence>
<dbReference type="Proteomes" id="UP000245202">
    <property type="component" value="Unassembled WGS sequence"/>
</dbReference>
<evidence type="ECO:0000313" key="9">
    <source>
        <dbReference type="Proteomes" id="UP000245202"/>
    </source>
</evidence>
<dbReference type="InterPro" id="IPR008928">
    <property type="entry name" value="6-hairpin_glycosidase_sf"/>
</dbReference>
<dbReference type="GO" id="GO:0030596">
    <property type="term" value="F:alpha-L-rhamnosidase activity"/>
    <property type="evidence" value="ECO:0007669"/>
    <property type="project" value="UniProtKB-EC"/>
</dbReference>
<evidence type="ECO:0000313" key="8">
    <source>
        <dbReference type="EMBL" id="GBG07689.1"/>
    </source>
</evidence>
<dbReference type="EC" id="3.2.1.40" evidence="2"/>
<dbReference type="Pfam" id="PF17389">
    <property type="entry name" value="Bac_rhamnosid6H"/>
    <property type="match status" value="1"/>
</dbReference>
<dbReference type="Gene3D" id="2.60.120.260">
    <property type="entry name" value="Galactose-binding domain-like"/>
    <property type="match status" value="2"/>
</dbReference>
<dbReference type="InterPro" id="IPR035396">
    <property type="entry name" value="Bac_rhamnosid6H"/>
</dbReference>
<dbReference type="InterPro" id="IPR016007">
    <property type="entry name" value="Alpha_rhamnosid"/>
</dbReference>
<gene>
    <name evidence="8" type="ORF">PAT3040_02245</name>
</gene>
<feature type="domain" description="Alpha-L-rhamnosidase concanavalin-like" evidence="4">
    <location>
        <begin position="325"/>
        <end position="423"/>
    </location>
</feature>
<dbReference type="Gene3D" id="1.50.10.10">
    <property type="match status" value="1"/>
</dbReference>
<feature type="domain" description="Alpha-L-rhamnosidase C-terminal" evidence="7">
    <location>
        <begin position="776"/>
        <end position="852"/>
    </location>
</feature>
<dbReference type="PANTHER" id="PTHR33307">
    <property type="entry name" value="ALPHA-RHAMNOSIDASE (EUROFUNG)"/>
    <property type="match status" value="1"/>
</dbReference>